<name>A0A086SYB8_HAPC1</name>
<dbReference type="OrthoDB" id="447346at2759"/>
<dbReference type="InterPro" id="IPR004360">
    <property type="entry name" value="Glyas_Fos-R_dOase_dom"/>
</dbReference>
<evidence type="ECO:0000313" key="3">
    <source>
        <dbReference type="Proteomes" id="UP000029964"/>
    </source>
</evidence>
<proteinExistence type="predicted"/>
<dbReference type="InterPro" id="IPR037523">
    <property type="entry name" value="VOC_core"/>
</dbReference>
<protein>
    <recommendedName>
        <fullName evidence="1">VOC domain-containing protein</fullName>
    </recommendedName>
</protein>
<dbReference type="SUPFAM" id="SSF54593">
    <property type="entry name" value="Glyoxalase/Bleomycin resistance protein/Dihydroxybiphenyl dioxygenase"/>
    <property type="match status" value="1"/>
</dbReference>
<dbReference type="Proteomes" id="UP000029964">
    <property type="component" value="Unassembled WGS sequence"/>
</dbReference>
<gene>
    <name evidence="2" type="ORF">ACRE_071590</name>
</gene>
<keyword evidence="3" id="KW-1185">Reference proteome</keyword>
<dbReference type="PROSITE" id="PS51819">
    <property type="entry name" value="VOC"/>
    <property type="match status" value="1"/>
</dbReference>
<organism evidence="2 3">
    <name type="scientific">Hapsidospora chrysogenum (strain ATCC 11550 / CBS 779.69 / DSM 880 / IAM 14645 / JCM 23072 / IMI 49137)</name>
    <name type="common">Acremonium chrysogenum</name>
    <dbReference type="NCBI Taxonomy" id="857340"/>
    <lineage>
        <taxon>Eukaryota</taxon>
        <taxon>Fungi</taxon>
        <taxon>Dikarya</taxon>
        <taxon>Ascomycota</taxon>
        <taxon>Pezizomycotina</taxon>
        <taxon>Sordariomycetes</taxon>
        <taxon>Hypocreomycetidae</taxon>
        <taxon>Hypocreales</taxon>
        <taxon>Bionectriaceae</taxon>
        <taxon>Hapsidospora</taxon>
    </lineage>
</organism>
<dbReference type="STRING" id="857340.A0A086SYB8"/>
<dbReference type="AlphaFoldDB" id="A0A086SYB8"/>
<evidence type="ECO:0000313" key="2">
    <source>
        <dbReference type="EMBL" id="KFH42100.1"/>
    </source>
</evidence>
<reference evidence="3" key="1">
    <citation type="journal article" date="2014" name="Genome Announc.">
        <title>Genome sequence and annotation of Acremonium chrysogenum, producer of the beta-lactam antibiotic cephalosporin C.</title>
        <authorList>
            <person name="Terfehr D."/>
            <person name="Dahlmann T.A."/>
            <person name="Specht T."/>
            <person name="Zadra I."/>
            <person name="Kuernsteiner H."/>
            <person name="Kueck U."/>
        </authorList>
    </citation>
    <scope>NUCLEOTIDE SEQUENCE [LARGE SCALE GENOMIC DNA]</scope>
    <source>
        <strain evidence="3">ATCC 11550 / CBS 779.69 / DSM 880 / IAM 14645 / JCM 23072 / IMI 49137</strain>
    </source>
</reference>
<dbReference type="Gene3D" id="3.10.180.10">
    <property type="entry name" value="2,3-Dihydroxybiphenyl 1,2-Dioxygenase, domain 1"/>
    <property type="match status" value="1"/>
</dbReference>
<dbReference type="PANTHER" id="PTHR33993">
    <property type="entry name" value="GLYOXALASE-RELATED"/>
    <property type="match status" value="1"/>
</dbReference>
<evidence type="ECO:0000259" key="1">
    <source>
        <dbReference type="PROSITE" id="PS51819"/>
    </source>
</evidence>
<dbReference type="InterPro" id="IPR029068">
    <property type="entry name" value="Glyas_Bleomycin-R_OHBP_Dase"/>
</dbReference>
<dbReference type="InterPro" id="IPR052164">
    <property type="entry name" value="Anthracycline_SecMetBiosynth"/>
</dbReference>
<sequence>MSDWKPPPFGTPVWMAIPATDVGRATDFYKAVFNLAIINKPGREDTSTEIRHFNLNPGLNISGGIIKAPDSTGALSAGRGGVVINWFVEDVDASAELIKKAGGKVISEKEKESDFGLYRYFEDTEGNVGAVYMMVKK</sequence>
<accession>A0A086SYB8</accession>
<dbReference type="EMBL" id="JPKY01000104">
    <property type="protein sequence ID" value="KFH42100.1"/>
    <property type="molecule type" value="Genomic_DNA"/>
</dbReference>
<comment type="caution">
    <text evidence="2">The sequence shown here is derived from an EMBL/GenBank/DDBJ whole genome shotgun (WGS) entry which is preliminary data.</text>
</comment>
<feature type="domain" description="VOC" evidence="1">
    <location>
        <begin position="11"/>
        <end position="134"/>
    </location>
</feature>
<dbReference type="HOGENOM" id="CLU_127592_4_0_1"/>
<dbReference type="Pfam" id="PF00903">
    <property type="entry name" value="Glyoxalase"/>
    <property type="match status" value="1"/>
</dbReference>